<dbReference type="Proteomes" id="UP000429607">
    <property type="component" value="Unassembled WGS sequence"/>
</dbReference>
<protein>
    <recommendedName>
        <fullName evidence="8">Pectate lyase</fullName>
    </recommendedName>
</protein>
<keyword evidence="6" id="KW-1185">Reference proteome</keyword>
<evidence type="ECO:0000313" key="4">
    <source>
        <dbReference type="EMBL" id="KAE9319024.1"/>
    </source>
</evidence>
<proteinExistence type="predicted"/>
<dbReference type="Proteomes" id="UP000435112">
    <property type="component" value="Unassembled WGS sequence"/>
</dbReference>
<gene>
    <name evidence="3" type="ORF">PR001_g17293</name>
    <name evidence="2" type="ORF">PR002_g18115</name>
    <name evidence="4" type="ORF">PR003_g18092</name>
</gene>
<evidence type="ECO:0000256" key="1">
    <source>
        <dbReference type="SAM" id="SignalP"/>
    </source>
</evidence>
<name>A0A6A3K3E9_9STRA</name>
<evidence type="ECO:0008006" key="8">
    <source>
        <dbReference type="Google" id="ProtNLM"/>
    </source>
</evidence>
<dbReference type="Proteomes" id="UP000434957">
    <property type="component" value="Unassembled WGS sequence"/>
</dbReference>
<dbReference type="AlphaFoldDB" id="A0A6A3K3E9"/>
<dbReference type="EMBL" id="QXFT01001425">
    <property type="protein sequence ID" value="KAE9319024.1"/>
    <property type="molecule type" value="Genomic_DNA"/>
</dbReference>
<dbReference type="EMBL" id="QXFU01001519">
    <property type="protein sequence ID" value="KAE9000702.1"/>
    <property type="molecule type" value="Genomic_DNA"/>
</dbReference>
<dbReference type="EMBL" id="QXFV01001429">
    <property type="protein sequence ID" value="KAE9006073.1"/>
    <property type="molecule type" value="Genomic_DNA"/>
</dbReference>
<evidence type="ECO:0000313" key="5">
    <source>
        <dbReference type="Proteomes" id="UP000429607"/>
    </source>
</evidence>
<organism evidence="2 7">
    <name type="scientific">Phytophthora rubi</name>
    <dbReference type="NCBI Taxonomy" id="129364"/>
    <lineage>
        <taxon>Eukaryota</taxon>
        <taxon>Sar</taxon>
        <taxon>Stramenopiles</taxon>
        <taxon>Oomycota</taxon>
        <taxon>Peronosporomycetes</taxon>
        <taxon>Peronosporales</taxon>
        <taxon>Peronosporaceae</taxon>
        <taxon>Phytophthora</taxon>
    </lineage>
</organism>
<evidence type="ECO:0000313" key="3">
    <source>
        <dbReference type="EMBL" id="KAE9006073.1"/>
    </source>
</evidence>
<reference evidence="5 7" key="1">
    <citation type="submission" date="2018-09" db="EMBL/GenBank/DDBJ databases">
        <title>Genomic investigation of the strawberry pathogen Phytophthora fragariae indicates pathogenicity is determined by transcriptional variation in three key races.</title>
        <authorList>
            <person name="Adams T.M."/>
            <person name="Armitage A.D."/>
            <person name="Sobczyk M.K."/>
            <person name="Bates H.J."/>
            <person name="Dunwell J.M."/>
            <person name="Nellist C.F."/>
            <person name="Harrison R.J."/>
        </authorList>
    </citation>
    <scope>NUCLEOTIDE SEQUENCE [LARGE SCALE GENOMIC DNA]</scope>
    <source>
        <strain evidence="3 5">SCRP249</strain>
        <strain evidence="2 7">SCRP324</strain>
        <strain evidence="4 6">SCRP333</strain>
    </source>
</reference>
<sequence length="72" mass="7850">MSGVSNIGGTIVVVICLLMLTSTQCKVHYTGSSFAMSHFNSNKSITDHARELSILDDRQVHDPVQGCKVHFS</sequence>
<accession>A0A6A3K3E9</accession>
<evidence type="ECO:0000313" key="7">
    <source>
        <dbReference type="Proteomes" id="UP000435112"/>
    </source>
</evidence>
<feature type="chain" id="PRO_5036164660" description="Pectate lyase" evidence="1">
    <location>
        <begin position="26"/>
        <end position="72"/>
    </location>
</feature>
<evidence type="ECO:0000313" key="2">
    <source>
        <dbReference type="EMBL" id="KAE9000702.1"/>
    </source>
</evidence>
<comment type="caution">
    <text evidence="2">The sequence shown here is derived from an EMBL/GenBank/DDBJ whole genome shotgun (WGS) entry which is preliminary data.</text>
</comment>
<evidence type="ECO:0000313" key="6">
    <source>
        <dbReference type="Proteomes" id="UP000434957"/>
    </source>
</evidence>
<feature type="signal peptide" evidence="1">
    <location>
        <begin position="1"/>
        <end position="25"/>
    </location>
</feature>
<keyword evidence="1" id="KW-0732">Signal</keyword>